<dbReference type="EMBL" id="QLLL01000013">
    <property type="protein sequence ID" value="RAI97841.1"/>
    <property type="molecule type" value="Genomic_DNA"/>
</dbReference>
<dbReference type="Gene3D" id="3.90.550.10">
    <property type="entry name" value="Spore Coat Polysaccharide Biosynthesis Protein SpsA, Chain A"/>
    <property type="match status" value="1"/>
</dbReference>
<dbReference type="Pfam" id="PF02625">
    <property type="entry name" value="XdhC_CoxI"/>
    <property type="match status" value="1"/>
</dbReference>
<name>A0A327Q299_9BACT</name>
<gene>
    <name evidence="4" type="ORF">LX64_04889</name>
</gene>
<evidence type="ECO:0000313" key="4">
    <source>
        <dbReference type="EMBL" id="RAI97841.1"/>
    </source>
</evidence>
<evidence type="ECO:0000313" key="5">
    <source>
        <dbReference type="Proteomes" id="UP000249547"/>
    </source>
</evidence>
<evidence type="ECO:0000259" key="2">
    <source>
        <dbReference type="Pfam" id="PF12804"/>
    </source>
</evidence>
<dbReference type="InterPro" id="IPR027051">
    <property type="entry name" value="XdhC_Rossmann_dom"/>
</dbReference>
<feature type="domain" description="XdhC- CoxI" evidence="1">
    <location>
        <begin position="17"/>
        <end position="80"/>
    </location>
</feature>
<dbReference type="SUPFAM" id="SSF53448">
    <property type="entry name" value="Nucleotide-diphospho-sugar transferases"/>
    <property type="match status" value="1"/>
</dbReference>
<keyword evidence="4" id="KW-0808">Transferase</keyword>
<dbReference type="InterPro" id="IPR003777">
    <property type="entry name" value="XdhC_CoxI"/>
</dbReference>
<reference evidence="4 5" key="1">
    <citation type="submission" date="2018-06" db="EMBL/GenBank/DDBJ databases">
        <title>Genomic Encyclopedia of Archaeal and Bacterial Type Strains, Phase II (KMG-II): from individual species to whole genera.</title>
        <authorList>
            <person name="Goeker M."/>
        </authorList>
    </citation>
    <scope>NUCLEOTIDE SEQUENCE [LARGE SCALE GENOMIC DNA]</scope>
    <source>
        <strain evidence="4 5">DSM 23857</strain>
    </source>
</reference>
<protein>
    <submittedName>
        <fullName evidence="4">CTP:molybdopterin cytidylyltransferase MocA</fullName>
    </submittedName>
</protein>
<comment type="caution">
    <text evidence="4">The sequence shown here is derived from an EMBL/GenBank/DDBJ whole genome shotgun (WGS) entry which is preliminary data.</text>
</comment>
<keyword evidence="4" id="KW-0548">Nucleotidyltransferase</keyword>
<dbReference type="AlphaFoldDB" id="A0A327Q299"/>
<dbReference type="GO" id="GO:0016779">
    <property type="term" value="F:nucleotidyltransferase activity"/>
    <property type="evidence" value="ECO:0007669"/>
    <property type="project" value="UniProtKB-KW"/>
</dbReference>
<organism evidence="4 5">
    <name type="scientific">Chitinophaga skermanii</name>
    <dbReference type="NCBI Taxonomy" id="331697"/>
    <lineage>
        <taxon>Bacteria</taxon>
        <taxon>Pseudomonadati</taxon>
        <taxon>Bacteroidota</taxon>
        <taxon>Chitinophagia</taxon>
        <taxon>Chitinophagales</taxon>
        <taxon>Chitinophagaceae</taxon>
        <taxon>Chitinophaga</taxon>
    </lineage>
</organism>
<proteinExistence type="predicted"/>
<evidence type="ECO:0000259" key="1">
    <source>
        <dbReference type="Pfam" id="PF02625"/>
    </source>
</evidence>
<feature type="domain" description="MobA-like NTP transferase" evidence="2">
    <location>
        <begin position="382"/>
        <end position="544"/>
    </location>
</feature>
<sequence length="579" mass="63077">MKEIRQIIQAIEKVGNTEKAVLATVVHIEGSAYRAPGARMLILPNGAIVGAVSGGCLEGDVLRKALLVMAEQKPHLVTYDTSEETGTAGIAISLGCSGITRILLEPMQAHTHHTAFYFLQKVNTLREPVVLATFFTPNDKKSTAQGTHLLAFQNNTHETNGALPIAYERLQADIQHVFALQTSSFVQFNECTVFLEYIKPNPALLIAGAGNDVLPLVALADVLGWDTTLLDGRSSYANETRFPSCQIAVGDPETLMKERQVDEETAVIIMSHNYAYDKAVLKIALNSKAKYIGILGPQQKQKRLMDELTAEGMQIQEQQNRVYGPIGLNIGAETPEEIALSIISEVKAVFANKPGTSLRIEQKKHIHKRIKHLATPLEQYAVLVLAAGQSKRLGSPKQALMYKGDTLLRNTIKTAQQLGTSTIGVVVGKEVETTRTQLADLPVTIIENPQFEEGMGSSIRHGVAALQAIHPQLAFILILVCDQPYLDSFHLRQLMHEQQARNVPIAASTYEGRNGVPALFRADMFPALLTLQGDTGAKHVIAHTENIATVDFPGGAFDIDDQASLDAITHNALLTRSEA</sequence>
<dbReference type="Gene3D" id="3.40.50.720">
    <property type="entry name" value="NAD(P)-binding Rossmann-like Domain"/>
    <property type="match status" value="1"/>
</dbReference>
<dbReference type="RefSeq" id="WP_111600275.1">
    <property type="nucleotide sequence ID" value="NZ_QLLL01000013.1"/>
</dbReference>
<dbReference type="InterPro" id="IPR029044">
    <property type="entry name" value="Nucleotide-diphossugar_trans"/>
</dbReference>
<keyword evidence="5" id="KW-1185">Reference proteome</keyword>
<dbReference type="Proteomes" id="UP000249547">
    <property type="component" value="Unassembled WGS sequence"/>
</dbReference>
<feature type="domain" description="XdhC Rossmann" evidence="3">
    <location>
        <begin position="204"/>
        <end position="346"/>
    </location>
</feature>
<dbReference type="Pfam" id="PF12804">
    <property type="entry name" value="NTP_transf_3"/>
    <property type="match status" value="1"/>
</dbReference>
<accession>A0A327Q299</accession>
<dbReference type="OrthoDB" id="9773039at2"/>
<dbReference type="InterPro" id="IPR052698">
    <property type="entry name" value="MoCofactor_Util/Proc"/>
</dbReference>
<dbReference type="CDD" id="cd04182">
    <property type="entry name" value="GT_2_like_f"/>
    <property type="match status" value="1"/>
</dbReference>
<dbReference type="Pfam" id="PF13478">
    <property type="entry name" value="XdhC_C"/>
    <property type="match status" value="1"/>
</dbReference>
<dbReference type="InterPro" id="IPR025877">
    <property type="entry name" value="MobA-like_NTP_Trfase"/>
</dbReference>
<dbReference type="PANTHER" id="PTHR30388:SF6">
    <property type="entry name" value="XANTHINE DEHYDROGENASE SUBUNIT A-RELATED"/>
    <property type="match status" value="1"/>
</dbReference>
<evidence type="ECO:0000259" key="3">
    <source>
        <dbReference type="Pfam" id="PF13478"/>
    </source>
</evidence>
<dbReference type="PANTHER" id="PTHR30388">
    <property type="entry name" value="ALDEHYDE OXIDOREDUCTASE MOLYBDENUM COFACTOR ASSEMBLY PROTEIN"/>
    <property type="match status" value="1"/>
</dbReference>